<evidence type="ECO:0000313" key="5">
    <source>
        <dbReference type="EMBL" id="JAT53199.1"/>
    </source>
</evidence>
<dbReference type="Pfam" id="PF16561">
    <property type="entry name" value="AMPK1_CBM"/>
    <property type="match status" value="1"/>
</dbReference>
<feature type="non-terminal residue" evidence="4">
    <location>
        <position position="1"/>
    </location>
</feature>
<gene>
    <name evidence="4" type="primary">Prkab2_4</name>
    <name evidence="5" type="synonym">Prkab2_5</name>
    <name evidence="5" type="ORF">g.80301</name>
    <name evidence="4" type="ORF">g.80310</name>
</gene>
<dbReference type="EMBL" id="GDJX01014737">
    <property type="protein sequence ID" value="JAT53199.1"/>
    <property type="molecule type" value="Transcribed_RNA"/>
</dbReference>
<dbReference type="InterPro" id="IPR013783">
    <property type="entry name" value="Ig-like_fold"/>
</dbReference>
<dbReference type="InterPro" id="IPR014756">
    <property type="entry name" value="Ig_E-set"/>
</dbReference>
<dbReference type="CDD" id="cd02859">
    <property type="entry name" value="E_set_AMPKbeta_like_N"/>
    <property type="match status" value="1"/>
</dbReference>
<evidence type="ECO:0000256" key="2">
    <source>
        <dbReference type="SAM" id="MobiDB-lite"/>
    </source>
</evidence>
<feature type="region of interest" description="Disordered" evidence="2">
    <location>
        <begin position="1"/>
        <end position="27"/>
    </location>
</feature>
<feature type="domain" description="AMP-activated protein kinase glycogen-binding" evidence="3">
    <location>
        <begin position="432"/>
        <end position="505"/>
    </location>
</feature>
<reference evidence="4" key="1">
    <citation type="submission" date="2015-07" db="EMBL/GenBank/DDBJ databases">
        <title>Transcriptome Assembly of Anthurium amnicola.</title>
        <authorList>
            <person name="Suzuki J."/>
        </authorList>
    </citation>
    <scope>NUCLEOTIDE SEQUENCE</scope>
</reference>
<proteinExistence type="predicted"/>
<accession>A0A1D1XM10</accession>
<keyword evidence="4" id="KW-0808">Transferase</keyword>
<feature type="region of interest" description="Disordered" evidence="2">
    <location>
        <begin position="168"/>
        <end position="189"/>
    </location>
</feature>
<dbReference type="PANTHER" id="PTHR47434">
    <property type="entry name" value="PROTEIN PTST HOMOLOG 3, CHLOROPLASTIC"/>
    <property type="match status" value="1"/>
</dbReference>
<dbReference type="AlphaFoldDB" id="A0A1D1XM10"/>
<evidence type="ECO:0000313" key="4">
    <source>
        <dbReference type="EMBL" id="JAT43421.1"/>
    </source>
</evidence>
<keyword evidence="4" id="KW-0418">Kinase</keyword>
<dbReference type="GO" id="GO:0016301">
    <property type="term" value="F:kinase activity"/>
    <property type="evidence" value="ECO:0007669"/>
    <property type="project" value="UniProtKB-KW"/>
</dbReference>
<keyword evidence="1" id="KW-0175">Coiled coil</keyword>
<protein>
    <submittedName>
        <fullName evidence="4">5'-AMP-activated protein kinase subunit beta-2</fullName>
    </submittedName>
</protein>
<evidence type="ECO:0000256" key="1">
    <source>
        <dbReference type="SAM" id="Coils"/>
    </source>
</evidence>
<dbReference type="Gene3D" id="2.60.40.10">
    <property type="entry name" value="Immunoglobulins"/>
    <property type="match status" value="1"/>
</dbReference>
<dbReference type="PANTHER" id="PTHR47434:SF1">
    <property type="entry name" value="PROTEIN PTST HOMOLOG 2, CHLOROPLASTIC"/>
    <property type="match status" value="1"/>
</dbReference>
<dbReference type="GO" id="GO:0009507">
    <property type="term" value="C:chloroplast"/>
    <property type="evidence" value="ECO:0007669"/>
    <property type="project" value="UniProtKB-ARBA"/>
</dbReference>
<dbReference type="EMBL" id="GDJX01024515">
    <property type="protein sequence ID" value="JAT43421.1"/>
    <property type="molecule type" value="Transcribed_RNA"/>
</dbReference>
<dbReference type="InterPro" id="IPR032640">
    <property type="entry name" value="AMPK1_CBM"/>
</dbReference>
<sequence>AAAAAAAANRDGGFSSSPSPPPPVTGGVWRMRTGLAAASSCFREDSTPHSSSAVESTFHGFFLERKRSRNAGKSWWMGRTESVCCRGTGRGAELNVEQVGQEGQEDDARILALEAEMYDFMQKSSNPSKFPTKEELIAAGRMDLVEAIGEVGGWLAYGWDSADDDATRTDYGHDDDNRDNEEKRGQVHEREWTTDAISSFQPKTNLAATVVMKQNETAVGWLDNEILQQQRDMGVKEESGIEGILKRLEKERSFSYLEADDRISSKNKDYDPGAAASEAIPYKNRYGIHNFLSDIHMDELLNRSVEDMRNGSSEMMSLTENDLECINSRLQLLGAELDSVLSSLGSRTDALVSHKGEDISVKDLYKLSDVLEFQETEIMNAQDKLRSIQAKLAALEGKMTLEIIEAQKIVEERQKRIDTAQKGLRGLRTAYVVWPNTASEVFLVGSFDGWSSQMRMEKSDTGIFSLYLKLYPGQYEIKFIVDGLWKIDPLRLTVYNNGHENNLLIIP</sequence>
<organism evidence="4">
    <name type="scientific">Anthurium amnicola</name>
    <dbReference type="NCBI Taxonomy" id="1678845"/>
    <lineage>
        <taxon>Eukaryota</taxon>
        <taxon>Viridiplantae</taxon>
        <taxon>Streptophyta</taxon>
        <taxon>Embryophyta</taxon>
        <taxon>Tracheophyta</taxon>
        <taxon>Spermatophyta</taxon>
        <taxon>Magnoliopsida</taxon>
        <taxon>Liliopsida</taxon>
        <taxon>Araceae</taxon>
        <taxon>Pothoideae</taxon>
        <taxon>Potheae</taxon>
        <taxon>Anthurium</taxon>
    </lineage>
</organism>
<feature type="coiled-coil region" evidence="1">
    <location>
        <begin position="371"/>
        <end position="398"/>
    </location>
</feature>
<evidence type="ECO:0000259" key="3">
    <source>
        <dbReference type="Pfam" id="PF16561"/>
    </source>
</evidence>
<name>A0A1D1XM10_9ARAE</name>
<dbReference type="SUPFAM" id="SSF81296">
    <property type="entry name" value="E set domains"/>
    <property type="match status" value="1"/>
</dbReference>